<organism evidence="1 2">
    <name type="scientific">Pararhodospirillum oryzae</name>
    <dbReference type="NCBI Taxonomy" id="478448"/>
    <lineage>
        <taxon>Bacteria</taxon>
        <taxon>Pseudomonadati</taxon>
        <taxon>Pseudomonadota</taxon>
        <taxon>Alphaproteobacteria</taxon>
        <taxon>Rhodospirillales</taxon>
        <taxon>Rhodospirillaceae</taxon>
        <taxon>Pararhodospirillum</taxon>
    </lineage>
</organism>
<sequence length="266" mass="27814">MKAETHSGFIRFSNAFEAIKNKPDFAHYAADEFRFTVYELQKIKDLSLGALDLLKGSTVAAGLGAATAYAAYAGTLALGTASTGTAISALSGVAAHNAALAALGGGSLATGGGGMALGTSVLGGAVAGPLLAVGGLLLNSKGNSSLEKADEIKNSVSKAVEAMENGTPILDSIVEMCDLYCEELERVRNVYDTIISDLEKIVLAKTDYNRFSEPERETLLRSIKITKIAATFTAVPLILEKDGETIVPDKQIRQALHDTMCARRAA</sequence>
<dbReference type="AlphaFoldDB" id="A0A512H6L6"/>
<gene>
    <name evidence="1" type="ORF">ROR02_12240</name>
</gene>
<evidence type="ECO:0000313" key="2">
    <source>
        <dbReference type="Proteomes" id="UP000321567"/>
    </source>
</evidence>
<name>A0A512H6L6_9PROT</name>
<keyword evidence="2" id="KW-1185">Reference proteome</keyword>
<accession>A0A512H6L6</accession>
<dbReference type="EMBL" id="BJZO01000026">
    <property type="protein sequence ID" value="GEO81093.1"/>
    <property type="molecule type" value="Genomic_DNA"/>
</dbReference>
<comment type="caution">
    <text evidence="1">The sequence shown here is derived from an EMBL/GenBank/DDBJ whole genome shotgun (WGS) entry which is preliminary data.</text>
</comment>
<dbReference type="Proteomes" id="UP000321567">
    <property type="component" value="Unassembled WGS sequence"/>
</dbReference>
<protein>
    <submittedName>
        <fullName evidence="1">Uncharacterized protein</fullName>
    </submittedName>
</protein>
<proteinExistence type="predicted"/>
<evidence type="ECO:0000313" key="1">
    <source>
        <dbReference type="EMBL" id="GEO81093.1"/>
    </source>
</evidence>
<reference evidence="1 2" key="1">
    <citation type="submission" date="2019-07" db="EMBL/GenBank/DDBJ databases">
        <title>Whole genome shotgun sequence of Rhodospirillum oryzae NBRC 107573.</title>
        <authorList>
            <person name="Hosoyama A."/>
            <person name="Uohara A."/>
            <person name="Ohji S."/>
            <person name="Ichikawa N."/>
        </authorList>
    </citation>
    <scope>NUCLEOTIDE SEQUENCE [LARGE SCALE GENOMIC DNA]</scope>
    <source>
        <strain evidence="1 2">NBRC 107573</strain>
    </source>
</reference>